<dbReference type="PANTHER" id="PTHR11102">
    <property type="entry name" value="SEL-1-LIKE PROTEIN"/>
    <property type="match status" value="1"/>
</dbReference>
<name>K0RJV7_THAOC</name>
<feature type="compositionally biased region" description="Gly residues" evidence="2">
    <location>
        <begin position="115"/>
        <end position="131"/>
    </location>
</feature>
<dbReference type="AlphaFoldDB" id="K0RJV7"/>
<evidence type="ECO:0000313" key="3">
    <source>
        <dbReference type="EMBL" id="EJK54003.1"/>
    </source>
</evidence>
<dbReference type="Pfam" id="PF08238">
    <property type="entry name" value="Sel1"/>
    <property type="match status" value="3"/>
</dbReference>
<protein>
    <submittedName>
        <fullName evidence="3">Uncharacterized protein</fullName>
    </submittedName>
</protein>
<feature type="compositionally biased region" description="Basic and acidic residues" evidence="2">
    <location>
        <begin position="89"/>
        <end position="108"/>
    </location>
</feature>
<keyword evidence="4" id="KW-1185">Reference proteome</keyword>
<evidence type="ECO:0000256" key="2">
    <source>
        <dbReference type="SAM" id="MobiDB-lite"/>
    </source>
</evidence>
<dbReference type="SUPFAM" id="SSF81901">
    <property type="entry name" value="HCP-like"/>
    <property type="match status" value="1"/>
</dbReference>
<organism evidence="3 4">
    <name type="scientific">Thalassiosira oceanica</name>
    <name type="common">Marine diatom</name>
    <dbReference type="NCBI Taxonomy" id="159749"/>
    <lineage>
        <taxon>Eukaryota</taxon>
        <taxon>Sar</taxon>
        <taxon>Stramenopiles</taxon>
        <taxon>Ochrophyta</taxon>
        <taxon>Bacillariophyta</taxon>
        <taxon>Coscinodiscophyceae</taxon>
        <taxon>Thalassiosirophycidae</taxon>
        <taxon>Thalassiosirales</taxon>
        <taxon>Thalassiosiraceae</taxon>
        <taxon>Thalassiosira</taxon>
    </lineage>
</organism>
<dbReference type="InterPro" id="IPR006597">
    <property type="entry name" value="Sel1-like"/>
</dbReference>
<dbReference type="EMBL" id="AGNL01036563">
    <property type="protein sequence ID" value="EJK54003.1"/>
    <property type="molecule type" value="Genomic_DNA"/>
</dbReference>
<feature type="region of interest" description="Disordered" evidence="2">
    <location>
        <begin position="268"/>
        <end position="324"/>
    </location>
</feature>
<feature type="compositionally biased region" description="Acidic residues" evidence="2">
    <location>
        <begin position="297"/>
        <end position="311"/>
    </location>
</feature>
<dbReference type="InterPro" id="IPR050767">
    <property type="entry name" value="Sel1_AlgK"/>
</dbReference>
<dbReference type="SMART" id="SM00671">
    <property type="entry name" value="SEL1"/>
    <property type="match status" value="3"/>
</dbReference>
<accession>K0RJV7</accession>
<gene>
    <name evidence="3" type="ORF">THAOC_26451</name>
</gene>
<feature type="compositionally biased region" description="Basic and acidic residues" evidence="2">
    <location>
        <begin position="152"/>
        <end position="174"/>
    </location>
</feature>
<comment type="similarity">
    <text evidence="1">Belongs to the sel-1 family.</text>
</comment>
<dbReference type="InterPro" id="IPR011990">
    <property type="entry name" value="TPR-like_helical_dom_sf"/>
</dbReference>
<comment type="caution">
    <text evidence="3">The sequence shown here is derived from an EMBL/GenBank/DDBJ whole genome shotgun (WGS) entry which is preliminary data.</text>
</comment>
<feature type="region of interest" description="Disordered" evidence="2">
    <location>
        <begin position="71"/>
        <end position="182"/>
    </location>
</feature>
<proteinExistence type="inferred from homology"/>
<sequence>MVLRHVVDVRRSPARVDRLEHVVTLDGVDVAPVPVQRRGVGKAHRAAGPRVVLGLHLRTEVIDDRELEDVPGIDPKCRAGEGRVVGPDDEGHAVGEGHSGGLDDERGLEPAAAGAHGGGLPKETDGGLGGLRGHRDGRGRTVRSPAAGDAVDDARPRKPDGEGDRQEQGGRDEPGGEEALLPRRRVRVIGLLTQSEPAEQGKSLAVRIRCHLAEFQLRGQVAEQLQKIASTSVAEQFATTRAYSSLVLPPGLPGLETVGGTDSERRLIPQPAARPRQPKHTSTAAEAARCDTTPKSDEEEADSVDSDEGADADSGGGDGRGKATSSVVGIPSFAFGASFLSAVATPTANDDNAAGGFKFDTSARGLAAAAAAVVAEGGEAGDKSPLFGSTLDLRRRRPNWNKRMQWTGSPTADNDAASLALIKKRVDAKDPDAIEFLATSYFDGDLGLQKDVPRAIELWTEAANYGDLTAQFVLGTMYLTGVGVDQDSDISILLWQHSAIDGHPASRFELGHYENDNGNHELAVQHWIISAKLGYEESLEMINVMFKKGHATKAQYAEALRGYQNALEETKSAQREEADALFIRKSTCNVQQQY</sequence>
<dbReference type="Proteomes" id="UP000266841">
    <property type="component" value="Unassembled WGS sequence"/>
</dbReference>
<dbReference type="OrthoDB" id="202041at2759"/>
<evidence type="ECO:0000313" key="4">
    <source>
        <dbReference type="Proteomes" id="UP000266841"/>
    </source>
</evidence>
<dbReference type="Gene3D" id="1.25.40.10">
    <property type="entry name" value="Tetratricopeptide repeat domain"/>
    <property type="match status" value="1"/>
</dbReference>
<evidence type="ECO:0000256" key="1">
    <source>
        <dbReference type="ARBA" id="ARBA00038101"/>
    </source>
</evidence>
<dbReference type="PANTHER" id="PTHR11102:SF160">
    <property type="entry name" value="ERAD-ASSOCIATED E3 UBIQUITIN-PROTEIN LIGASE COMPONENT HRD3"/>
    <property type="match status" value="1"/>
</dbReference>
<reference evidence="3 4" key="1">
    <citation type="journal article" date="2012" name="Genome Biol.">
        <title>Genome and low-iron response of an oceanic diatom adapted to chronic iron limitation.</title>
        <authorList>
            <person name="Lommer M."/>
            <person name="Specht M."/>
            <person name="Roy A.S."/>
            <person name="Kraemer L."/>
            <person name="Andreson R."/>
            <person name="Gutowska M.A."/>
            <person name="Wolf J."/>
            <person name="Bergner S.V."/>
            <person name="Schilhabel M.B."/>
            <person name="Klostermeier U.C."/>
            <person name="Beiko R.G."/>
            <person name="Rosenstiel P."/>
            <person name="Hippler M."/>
            <person name="Laroche J."/>
        </authorList>
    </citation>
    <scope>NUCLEOTIDE SEQUENCE [LARGE SCALE GENOMIC DNA]</scope>
    <source>
        <strain evidence="3 4">CCMP1005</strain>
    </source>
</reference>